<dbReference type="EMBL" id="CAAALY010127230">
    <property type="protein sequence ID" value="VEL31849.1"/>
    <property type="molecule type" value="Genomic_DNA"/>
</dbReference>
<organism evidence="10 11">
    <name type="scientific">Protopolystoma xenopodis</name>
    <dbReference type="NCBI Taxonomy" id="117903"/>
    <lineage>
        <taxon>Eukaryota</taxon>
        <taxon>Metazoa</taxon>
        <taxon>Spiralia</taxon>
        <taxon>Lophotrochozoa</taxon>
        <taxon>Platyhelminthes</taxon>
        <taxon>Monogenea</taxon>
        <taxon>Polyopisthocotylea</taxon>
        <taxon>Polystomatidea</taxon>
        <taxon>Polystomatidae</taxon>
        <taxon>Protopolystoma</taxon>
    </lineage>
</organism>
<dbReference type="PANTHER" id="PTHR11893:SF36">
    <property type="entry name" value="INNEXIN-5"/>
    <property type="match status" value="1"/>
</dbReference>
<dbReference type="InterPro" id="IPR000990">
    <property type="entry name" value="Innexin"/>
</dbReference>
<keyword evidence="5" id="KW-1133">Transmembrane helix</keyword>
<keyword evidence="8" id="KW-0407">Ion channel</keyword>
<evidence type="ECO:0000256" key="6">
    <source>
        <dbReference type="ARBA" id="ARBA00023065"/>
    </source>
</evidence>
<keyword evidence="9" id="KW-0732">Signal</keyword>
<dbReference type="PANTHER" id="PTHR11893">
    <property type="entry name" value="INNEXIN"/>
    <property type="match status" value="1"/>
</dbReference>
<gene>
    <name evidence="10" type="ORF">PXEA_LOCUS25289</name>
</gene>
<feature type="chain" id="PRO_5018983633" description="ABC transmembrane type-1 domain-containing protein" evidence="9">
    <location>
        <begin position="22"/>
        <end position="149"/>
    </location>
</feature>
<keyword evidence="6" id="KW-0406">Ion transport</keyword>
<dbReference type="OrthoDB" id="5867527at2759"/>
<keyword evidence="7" id="KW-0472">Membrane</keyword>
<feature type="signal peptide" evidence="9">
    <location>
        <begin position="1"/>
        <end position="21"/>
    </location>
</feature>
<keyword evidence="3" id="KW-1003">Cell membrane</keyword>
<dbReference type="GO" id="GO:0005886">
    <property type="term" value="C:plasma membrane"/>
    <property type="evidence" value="ECO:0007669"/>
    <property type="project" value="UniProtKB-SubCell"/>
</dbReference>
<evidence type="ECO:0000256" key="8">
    <source>
        <dbReference type="ARBA" id="ARBA00023303"/>
    </source>
</evidence>
<sequence>MSESGQAILFFLPHLIWRSLAVYVFGEDMSLVMQQASIARKAKDELVYTQTVEGIAQQLFRLSREQLDNRQTKWAVGQRWVVSRRWLPGVQLVTMSKRLGTRVVGTYLCIKLLYVVNLISQMYLIQAFLTIGRTSLQVRPFSLLLALGL</sequence>
<accession>A0A448X9U4</accession>
<comment type="subcellular location">
    <subcellularLocation>
        <location evidence="1">Cell membrane</location>
        <topology evidence="1">Multi-pass membrane protein</topology>
    </subcellularLocation>
</comment>
<evidence type="ECO:0000313" key="11">
    <source>
        <dbReference type="Proteomes" id="UP000784294"/>
    </source>
</evidence>
<dbReference type="AlphaFoldDB" id="A0A448X9U4"/>
<dbReference type="Pfam" id="PF00876">
    <property type="entry name" value="Innexin"/>
    <property type="match status" value="1"/>
</dbReference>
<dbReference type="Proteomes" id="UP000784294">
    <property type="component" value="Unassembled WGS sequence"/>
</dbReference>
<feature type="non-terminal residue" evidence="10">
    <location>
        <position position="149"/>
    </location>
</feature>
<evidence type="ECO:0000256" key="3">
    <source>
        <dbReference type="ARBA" id="ARBA00022475"/>
    </source>
</evidence>
<evidence type="ECO:0000256" key="2">
    <source>
        <dbReference type="ARBA" id="ARBA00022448"/>
    </source>
</evidence>
<evidence type="ECO:0000256" key="5">
    <source>
        <dbReference type="ARBA" id="ARBA00022989"/>
    </source>
</evidence>
<keyword evidence="11" id="KW-1185">Reference proteome</keyword>
<evidence type="ECO:0000256" key="7">
    <source>
        <dbReference type="ARBA" id="ARBA00023136"/>
    </source>
</evidence>
<dbReference type="GO" id="GO:0034220">
    <property type="term" value="P:monoatomic ion transmembrane transport"/>
    <property type="evidence" value="ECO:0007669"/>
    <property type="project" value="UniProtKB-KW"/>
</dbReference>
<proteinExistence type="predicted"/>
<evidence type="ECO:0000256" key="1">
    <source>
        <dbReference type="ARBA" id="ARBA00004651"/>
    </source>
</evidence>
<protein>
    <recommendedName>
        <fullName evidence="12">ABC transmembrane type-1 domain-containing protein</fullName>
    </recommendedName>
</protein>
<keyword evidence="4" id="KW-0812">Transmembrane</keyword>
<evidence type="ECO:0000313" key="10">
    <source>
        <dbReference type="EMBL" id="VEL31849.1"/>
    </source>
</evidence>
<reference evidence="10" key="1">
    <citation type="submission" date="2018-11" db="EMBL/GenBank/DDBJ databases">
        <authorList>
            <consortium name="Pathogen Informatics"/>
        </authorList>
    </citation>
    <scope>NUCLEOTIDE SEQUENCE</scope>
</reference>
<keyword evidence="2" id="KW-0813">Transport</keyword>
<evidence type="ECO:0000256" key="9">
    <source>
        <dbReference type="SAM" id="SignalP"/>
    </source>
</evidence>
<evidence type="ECO:0000256" key="4">
    <source>
        <dbReference type="ARBA" id="ARBA00022692"/>
    </source>
</evidence>
<name>A0A448X9U4_9PLAT</name>
<evidence type="ECO:0008006" key="12">
    <source>
        <dbReference type="Google" id="ProtNLM"/>
    </source>
</evidence>
<comment type="caution">
    <text evidence="10">The sequence shown here is derived from an EMBL/GenBank/DDBJ whole genome shotgun (WGS) entry which is preliminary data.</text>
</comment>